<dbReference type="Proteomes" id="UP000228945">
    <property type="component" value="Chromosome"/>
</dbReference>
<dbReference type="OrthoDB" id="9000310at2"/>
<dbReference type="EMBL" id="CP024201">
    <property type="protein sequence ID" value="ATQ41614.1"/>
    <property type="molecule type" value="Genomic_DNA"/>
</dbReference>
<feature type="domain" description="Knr4/Smi1-like" evidence="1">
    <location>
        <begin position="49"/>
        <end position="150"/>
    </location>
</feature>
<dbReference type="KEGG" id="cmb:CSW64_03885"/>
<organism evidence="2 3">
    <name type="scientific">Caulobacter mirabilis</name>
    <dbReference type="NCBI Taxonomy" id="69666"/>
    <lineage>
        <taxon>Bacteria</taxon>
        <taxon>Pseudomonadati</taxon>
        <taxon>Pseudomonadota</taxon>
        <taxon>Alphaproteobacteria</taxon>
        <taxon>Caulobacterales</taxon>
        <taxon>Caulobacteraceae</taxon>
        <taxon>Caulobacter</taxon>
    </lineage>
</organism>
<evidence type="ECO:0000313" key="2">
    <source>
        <dbReference type="EMBL" id="ATQ41614.1"/>
    </source>
</evidence>
<proteinExistence type="predicted"/>
<reference evidence="2 3" key="1">
    <citation type="submission" date="2017-10" db="EMBL/GenBank/DDBJ databases">
        <title>Genome sequence of Caulobacter mirabilis FWC38.</title>
        <authorList>
            <person name="Fiebig A."/>
            <person name="Crosson S."/>
        </authorList>
    </citation>
    <scope>NUCLEOTIDE SEQUENCE [LARGE SCALE GENOMIC DNA]</scope>
    <source>
        <strain evidence="2 3">FWC 38</strain>
    </source>
</reference>
<dbReference type="RefSeq" id="WP_099620871.1">
    <property type="nucleotide sequence ID" value="NZ_CP024201.1"/>
</dbReference>
<gene>
    <name evidence="2" type="ORF">CSW64_03885</name>
</gene>
<dbReference type="Pfam" id="PF09346">
    <property type="entry name" value="SMI1_KNR4"/>
    <property type="match status" value="1"/>
</dbReference>
<dbReference type="AlphaFoldDB" id="A0A2D2AUC5"/>
<keyword evidence="3" id="KW-1185">Reference proteome</keyword>
<accession>A0A2D2AUC5</accession>
<evidence type="ECO:0000313" key="3">
    <source>
        <dbReference type="Proteomes" id="UP000228945"/>
    </source>
</evidence>
<sequence>MSEMMFVFEQVDELVGHLRRLQRPCVEMLKPGVAPFEVEDAVAAAGPAPEDLASMYGRHDGVDLPEGRTLGDGHVVPGYYWMPIAEAAEHYRGLAGIWPASWFPILTDGGGGYLAVICDAASEDYGAVVEILPGEDEPEIAFDSASMMLATAIRCFAEGAYRLKGGFLDEDYDQAEQIADSLNGRRGEIEPGEFI</sequence>
<name>A0A2D2AUC5_9CAUL</name>
<evidence type="ECO:0000259" key="1">
    <source>
        <dbReference type="Pfam" id="PF09346"/>
    </source>
</evidence>
<protein>
    <recommendedName>
        <fullName evidence="1">Knr4/Smi1-like domain-containing protein</fullName>
    </recommendedName>
</protein>
<dbReference type="InterPro" id="IPR018958">
    <property type="entry name" value="Knr4/Smi1-like_dom"/>
</dbReference>